<dbReference type="InterPro" id="IPR043133">
    <property type="entry name" value="GTP-CH-I_C/QueF"/>
</dbReference>
<comment type="function">
    <text evidence="8">Catalyzes the conversion of 7,8-dihydroneopterin to 6-hydroxymethyl-7,8-dihydropterin.</text>
</comment>
<dbReference type="Proteomes" id="UP000013165">
    <property type="component" value="Unassembled WGS sequence"/>
</dbReference>
<comment type="caution">
    <text evidence="10">The sequence shown here is derived from an EMBL/GenBank/DDBJ whole genome shotgun (WGS) entry which is preliminary data.</text>
</comment>
<dbReference type="Gene3D" id="3.30.1130.10">
    <property type="match status" value="1"/>
</dbReference>
<dbReference type="RefSeq" id="WP_004578864.1">
    <property type="nucleotide sequence ID" value="NZ_AP028878.1"/>
</dbReference>
<protein>
    <recommendedName>
        <fullName evidence="8">7,8-dihydroneopterin aldolase</fullName>
        <ecNumber evidence="8">4.1.2.25</ecNumber>
    </recommendedName>
</protein>
<dbReference type="AlphaFoldDB" id="N6WU47"/>
<keyword evidence="5 8" id="KW-0289">Folate biosynthesis</keyword>
<evidence type="ECO:0000256" key="2">
    <source>
        <dbReference type="ARBA" id="ARBA00001353"/>
    </source>
</evidence>
<dbReference type="STRING" id="626887.J057_04431"/>
<sequence length="117" mass="13356">MTDTVFIEGLTVETVIGDYDWERDVQQRLEIDLEMKWNNRMPGLSDDVGDALDYAAVSDAVRRWFAEHQPRLLEKAAEAIAAMIQNEFEVEWLRLTLRKPGAVPGARNVGVRIERGI</sequence>
<evidence type="ECO:0000256" key="8">
    <source>
        <dbReference type="RuleBase" id="RU362079"/>
    </source>
</evidence>
<keyword evidence="7 8" id="KW-0456">Lyase</keyword>
<proteinExistence type="inferred from homology"/>
<dbReference type="PANTHER" id="PTHR42844:SF1">
    <property type="entry name" value="DIHYDRONEOPTERIN ALDOLASE 1-RELATED"/>
    <property type="match status" value="1"/>
</dbReference>
<organism evidence="10 11">
    <name type="scientific">Marinobacter nanhaiticus D15-8W</name>
    <dbReference type="NCBI Taxonomy" id="626887"/>
    <lineage>
        <taxon>Bacteria</taxon>
        <taxon>Pseudomonadati</taxon>
        <taxon>Pseudomonadota</taxon>
        <taxon>Gammaproteobacteria</taxon>
        <taxon>Pseudomonadales</taxon>
        <taxon>Marinobacteraceae</taxon>
        <taxon>Marinobacter</taxon>
    </lineage>
</organism>
<dbReference type="GO" id="GO:0005737">
    <property type="term" value="C:cytoplasm"/>
    <property type="evidence" value="ECO:0007669"/>
    <property type="project" value="TreeGrafter"/>
</dbReference>
<feature type="domain" description="Dihydroneopterin aldolase/epimerase" evidence="9">
    <location>
        <begin position="5"/>
        <end position="115"/>
    </location>
</feature>
<accession>N6WU47</accession>
<comment type="pathway">
    <text evidence="3 8">Cofactor biosynthesis; tetrahydrofolate biosynthesis; 2-amino-4-hydroxy-6-hydroxymethyl-7,8-dihydropteridine diphosphate from 7,8-dihydroneopterin triphosphate: step 3/4.</text>
</comment>
<dbReference type="PANTHER" id="PTHR42844">
    <property type="entry name" value="DIHYDRONEOPTERIN ALDOLASE 1-RELATED"/>
    <property type="match status" value="1"/>
</dbReference>
<dbReference type="HOGENOM" id="CLU_112632_0_2_6"/>
<dbReference type="GO" id="GO:0046656">
    <property type="term" value="P:folic acid biosynthetic process"/>
    <property type="evidence" value="ECO:0007669"/>
    <property type="project" value="UniProtKB-UniRule"/>
</dbReference>
<evidence type="ECO:0000259" key="9">
    <source>
        <dbReference type="SMART" id="SM00905"/>
    </source>
</evidence>
<reference evidence="10 11" key="1">
    <citation type="journal article" date="2013" name="Genome Announc.">
        <title>Genome Sequence of the Polycyclic Aromatic Hydrocarbon-Degrading Bacterium Strain Marinobacter nanhaiticus D15-8WT.</title>
        <authorList>
            <person name="Cui Z."/>
            <person name="Gao W."/>
            <person name="Li Q."/>
            <person name="Xu G."/>
            <person name="Zheng L."/>
        </authorList>
    </citation>
    <scope>NUCLEOTIDE SEQUENCE [LARGE SCALE GENOMIC DNA]</scope>
    <source>
        <strain evidence="10 11">D15-8W</strain>
    </source>
</reference>
<evidence type="ECO:0000256" key="1">
    <source>
        <dbReference type="ARBA" id="ARBA00000693"/>
    </source>
</evidence>
<dbReference type="eggNOG" id="COG1539">
    <property type="taxonomic scope" value="Bacteria"/>
</dbReference>
<evidence type="ECO:0000256" key="4">
    <source>
        <dbReference type="ARBA" id="ARBA00005708"/>
    </source>
</evidence>
<keyword evidence="6" id="KW-0413">Isomerase</keyword>
<comment type="similarity">
    <text evidence="4 8">Belongs to the DHNA family.</text>
</comment>
<gene>
    <name evidence="10" type="ORF">J057_04431</name>
</gene>
<evidence type="ECO:0000256" key="3">
    <source>
        <dbReference type="ARBA" id="ARBA00005013"/>
    </source>
</evidence>
<dbReference type="EMBL" id="APLQ01000011">
    <property type="protein sequence ID" value="ENO14567.1"/>
    <property type="molecule type" value="Genomic_DNA"/>
</dbReference>
<dbReference type="CDD" id="cd00534">
    <property type="entry name" value="DHNA_DHNTPE"/>
    <property type="match status" value="1"/>
</dbReference>
<dbReference type="Pfam" id="PF02152">
    <property type="entry name" value="FolB"/>
    <property type="match status" value="1"/>
</dbReference>
<dbReference type="InterPro" id="IPR006157">
    <property type="entry name" value="FolB_dom"/>
</dbReference>
<dbReference type="EC" id="4.1.2.25" evidence="8"/>
<dbReference type="NCBIfam" id="TIGR00525">
    <property type="entry name" value="folB"/>
    <property type="match status" value="1"/>
</dbReference>
<comment type="catalytic activity">
    <reaction evidence="1">
        <text>7,8-dihydroneopterin = 7,8-dihydromonapterin</text>
        <dbReference type="Rhea" id="RHEA:45328"/>
        <dbReference type="ChEBI" id="CHEBI:17001"/>
        <dbReference type="ChEBI" id="CHEBI:71175"/>
        <dbReference type="EC" id="5.1.99.8"/>
    </reaction>
</comment>
<dbReference type="UniPathway" id="UPA00077">
    <property type="reaction ID" value="UER00154"/>
</dbReference>
<dbReference type="SUPFAM" id="SSF55620">
    <property type="entry name" value="Tetrahydrobiopterin biosynthesis enzymes-like"/>
    <property type="match status" value="1"/>
</dbReference>
<dbReference type="GO" id="GO:0046654">
    <property type="term" value="P:tetrahydrofolate biosynthetic process"/>
    <property type="evidence" value="ECO:0007669"/>
    <property type="project" value="UniProtKB-UniRule"/>
</dbReference>
<evidence type="ECO:0000256" key="5">
    <source>
        <dbReference type="ARBA" id="ARBA00022909"/>
    </source>
</evidence>
<evidence type="ECO:0000256" key="7">
    <source>
        <dbReference type="ARBA" id="ARBA00023239"/>
    </source>
</evidence>
<evidence type="ECO:0000313" key="10">
    <source>
        <dbReference type="EMBL" id="ENO14567.1"/>
    </source>
</evidence>
<dbReference type="FunFam" id="3.30.1130.10:FF:000002">
    <property type="entry name" value="7,8-dihydroneopterin aldolase"/>
    <property type="match status" value="1"/>
</dbReference>
<dbReference type="GO" id="GO:0016853">
    <property type="term" value="F:isomerase activity"/>
    <property type="evidence" value="ECO:0007669"/>
    <property type="project" value="UniProtKB-KW"/>
</dbReference>
<dbReference type="OrthoDB" id="9810587at2"/>
<dbReference type="NCBIfam" id="TIGR00526">
    <property type="entry name" value="folB_dom"/>
    <property type="match status" value="1"/>
</dbReference>
<dbReference type="SMART" id="SM00905">
    <property type="entry name" value="FolB"/>
    <property type="match status" value="1"/>
</dbReference>
<dbReference type="GO" id="GO:0004150">
    <property type="term" value="F:dihydroneopterin aldolase activity"/>
    <property type="evidence" value="ECO:0007669"/>
    <property type="project" value="UniProtKB-UniRule"/>
</dbReference>
<name>N6WU47_9GAMM</name>
<evidence type="ECO:0000256" key="6">
    <source>
        <dbReference type="ARBA" id="ARBA00023235"/>
    </source>
</evidence>
<keyword evidence="11" id="KW-1185">Reference proteome</keyword>
<comment type="catalytic activity">
    <reaction evidence="2 8">
        <text>7,8-dihydroneopterin = 6-hydroxymethyl-7,8-dihydropterin + glycolaldehyde</text>
        <dbReference type="Rhea" id="RHEA:10540"/>
        <dbReference type="ChEBI" id="CHEBI:17001"/>
        <dbReference type="ChEBI" id="CHEBI:17071"/>
        <dbReference type="ChEBI" id="CHEBI:44841"/>
        <dbReference type="EC" id="4.1.2.25"/>
    </reaction>
</comment>
<dbReference type="PATRIC" id="fig|626887.3.peg.874"/>
<dbReference type="InterPro" id="IPR006156">
    <property type="entry name" value="Dihydroneopterin_aldolase"/>
</dbReference>
<evidence type="ECO:0000313" key="11">
    <source>
        <dbReference type="Proteomes" id="UP000013165"/>
    </source>
</evidence>